<organism evidence="2 3">
    <name type="scientific">Methanothrix thermoacetophila (strain DSM 6194 / JCM 14653 / NBRC 101360 / PT)</name>
    <name type="common">Methanosaeta thermophila</name>
    <dbReference type="NCBI Taxonomy" id="349307"/>
    <lineage>
        <taxon>Archaea</taxon>
        <taxon>Methanobacteriati</taxon>
        <taxon>Methanobacteriota</taxon>
        <taxon>Stenosarchaea group</taxon>
        <taxon>Methanomicrobia</taxon>
        <taxon>Methanotrichales</taxon>
        <taxon>Methanotrichaceae</taxon>
        <taxon>Methanothrix</taxon>
    </lineage>
</organism>
<dbReference type="HOGENOM" id="CLU_000445_44_2_2"/>
<dbReference type="GeneID" id="4461990"/>
<dbReference type="PANTHER" id="PTHR48094">
    <property type="entry name" value="PROTEIN/NUCLEIC ACID DEGLYCASE DJ-1-RELATED"/>
    <property type="match status" value="1"/>
</dbReference>
<dbReference type="InterPro" id="IPR029062">
    <property type="entry name" value="Class_I_gatase-like"/>
</dbReference>
<gene>
    <name evidence="2" type="ordered locus">Mthe_0803</name>
</gene>
<dbReference type="EMBL" id="CP000477">
    <property type="protein sequence ID" value="ABK14592.1"/>
    <property type="molecule type" value="Genomic_DNA"/>
</dbReference>
<protein>
    <submittedName>
        <fullName evidence="2">DJ-1 family protein</fullName>
    </submittedName>
</protein>
<name>A0B7B8_METTP</name>
<keyword evidence="3" id="KW-1185">Reference proteome</keyword>
<dbReference type="InterPro" id="IPR002818">
    <property type="entry name" value="DJ-1/PfpI"/>
</dbReference>
<dbReference type="STRING" id="349307.Mthe_0803"/>
<proteinExistence type="predicted"/>
<dbReference type="GO" id="GO:0005737">
    <property type="term" value="C:cytoplasm"/>
    <property type="evidence" value="ECO:0007669"/>
    <property type="project" value="TreeGrafter"/>
</dbReference>
<dbReference type="PANTHER" id="PTHR48094:SF12">
    <property type="entry name" value="PARKINSON DISEASE PROTEIN 7 HOMOLOG"/>
    <property type="match status" value="1"/>
</dbReference>
<dbReference type="InterPro" id="IPR050325">
    <property type="entry name" value="Prot/Nucl_acid_deglycase"/>
</dbReference>
<reference evidence="2 3" key="1">
    <citation type="submission" date="2006-10" db="EMBL/GenBank/DDBJ databases">
        <title>Complete sequence of Methanosaeta thermophila PT.</title>
        <authorList>
            <consortium name="US DOE Joint Genome Institute"/>
            <person name="Copeland A."/>
            <person name="Lucas S."/>
            <person name="Lapidus A."/>
            <person name="Barry K."/>
            <person name="Detter J.C."/>
            <person name="Glavina del Rio T."/>
            <person name="Hammon N."/>
            <person name="Israni S."/>
            <person name="Pitluck S."/>
            <person name="Chain P."/>
            <person name="Malfatti S."/>
            <person name="Shin M."/>
            <person name="Vergez L."/>
            <person name="Schmutz J."/>
            <person name="Larimer F."/>
            <person name="Land M."/>
            <person name="Hauser L."/>
            <person name="Kyrpides N."/>
            <person name="Kim E."/>
            <person name="Smith K.S."/>
            <person name="Ingram-Smith C."/>
            <person name="Richardson P."/>
        </authorList>
    </citation>
    <scope>NUCLEOTIDE SEQUENCE [LARGE SCALE GENOMIC DNA]</scope>
    <source>
        <strain evidence="3">DSM 6194 / JCM 14653 / NBRC 101360 / PT</strain>
    </source>
</reference>
<feature type="domain" description="DJ-1/PfpI" evidence="1">
    <location>
        <begin position="1"/>
        <end position="163"/>
    </location>
</feature>
<dbReference type="AlphaFoldDB" id="A0B7B8"/>
<accession>A0B7B8</accession>
<dbReference type="OrthoDB" id="82036at2157"/>
<dbReference type="CDD" id="cd03135">
    <property type="entry name" value="GATase1_DJ-1"/>
    <property type="match status" value="1"/>
</dbReference>
<evidence type="ECO:0000259" key="1">
    <source>
        <dbReference type="Pfam" id="PF01965"/>
    </source>
</evidence>
<dbReference type="NCBIfam" id="TIGR01383">
    <property type="entry name" value="not_thiJ"/>
    <property type="match status" value="1"/>
</dbReference>
<sequence length="182" mass="19127">MKVVVPLAEGFEEIEFVTVVDILRRAGIDVEIAGLRDGPVQGSHGVRVIPDTTFDKVDLNSADAIVLPGGNPGFINLGKDERVLDAVRKMSAAGKYVAAICGAPSVLVKAGVLSGRMATVHPAGKEEVAACARYMDERVVVDGKMVTSQGPGTAMDFALKLVELLAGKEAMLNVGRETLVLK</sequence>
<dbReference type="InterPro" id="IPR006287">
    <property type="entry name" value="DJ-1"/>
</dbReference>
<evidence type="ECO:0000313" key="3">
    <source>
        <dbReference type="Proteomes" id="UP000000674"/>
    </source>
</evidence>
<dbReference type="Proteomes" id="UP000000674">
    <property type="component" value="Chromosome"/>
</dbReference>
<dbReference type="Gene3D" id="3.40.50.880">
    <property type="match status" value="1"/>
</dbReference>
<dbReference type="RefSeq" id="WP_011695988.1">
    <property type="nucleotide sequence ID" value="NC_008553.1"/>
</dbReference>
<evidence type="ECO:0000313" key="2">
    <source>
        <dbReference type="EMBL" id="ABK14592.1"/>
    </source>
</evidence>
<dbReference type="SUPFAM" id="SSF52317">
    <property type="entry name" value="Class I glutamine amidotransferase-like"/>
    <property type="match status" value="1"/>
</dbReference>
<dbReference type="Pfam" id="PF01965">
    <property type="entry name" value="DJ-1_PfpI"/>
    <property type="match status" value="1"/>
</dbReference>
<dbReference type="KEGG" id="mtp:Mthe_0803"/>